<sequence length="33" mass="3954">MKDLLYGTIARLLRAAGWIYWHLVVRHRDSADR</sequence>
<organism evidence="1 2">
    <name type="scientific">Catenuloplanes atrovinosus</name>
    <dbReference type="NCBI Taxonomy" id="137266"/>
    <lineage>
        <taxon>Bacteria</taxon>
        <taxon>Bacillati</taxon>
        <taxon>Actinomycetota</taxon>
        <taxon>Actinomycetes</taxon>
        <taxon>Micromonosporales</taxon>
        <taxon>Micromonosporaceae</taxon>
        <taxon>Catenuloplanes</taxon>
    </lineage>
</organism>
<protein>
    <submittedName>
        <fullName evidence="1">Uncharacterized protein</fullName>
    </submittedName>
</protein>
<evidence type="ECO:0000313" key="1">
    <source>
        <dbReference type="EMBL" id="MDR7275307.1"/>
    </source>
</evidence>
<dbReference type="AlphaFoldDB" id="A0AAE4C933"/>
<accession>A0AAE4C933</accession>
<gene>
    <name evidence="1" type="ORF">J2S41_002085</name>
</gene>
<dbReference type="Proteomes" id="UP001183643">
    <property type="component" value="Unassembled WGS sequence"/>
</dbReference>
<proteinExistence type="predicted"/>
<reference evidence="1" key="1">
    <citation type="submission" date="2023-07" db="EMBL/GenBank/DDBJ databases">
        <title>Sequencing the genomes of 1000 actinobacteria strains.</title>
        <authorList>
            <person name="Klenk H.-P."/>
        </authorList>
    </citation>
    <scope>NUCLEOTIDE SEQUENCE</scope>
    <source>
        <strain evidence="1">DSM 44707</strain>
    </source>
</reference>
<comment type="caution">
    <text evidence="1">The sequence shown here is derived from an EMBL/GenBank/DDBJ whole genome shotgun (WGS) entry which is preliminary data.</text>
</comment>
<evidence type="ECO:0000313" key="2">
    <source>
        <dbReference type="Proteomes" id="UP001183643"/>
    </source>
</evidence>
<dbReference type="EMBL" id="JAVDYB010000001">
    <property type="protein sequence ID" value="MDR7275307.1"/>
    <property type="molecule type" value="Genomic_DNA"/>
</dbReference>
<keyword evidence="2" id="KW-1185">Reference proteome</keyword>
<name>A0AAE4C933_9ACTN</name>